<proteinExistence type="predicted"/>
<dbReference type="OrthoDB" id="9802510at2"/>
<reference evidence="6 7" key="1">
    <citation type="submission" date="2006-10" db="EMBL/GenBank/DDBJ databases">
        <title>Complete sequence of chromosome of Pelobacter propionicus DSM 2379.</title>
        <authorList>
            <consortium name="US DOE Joint Genome Institute"/>
            <person name="Copeland A."/>
            <person name="Lucas S."/>
            <person name="Lapidus A."/>
            <person name="Barry K."/>
            <person name="Detter J.C."/>
            <person name="Glavina del Rio T."/>
            <person name="Hammon N."/>
            <person name="Israni S."/>
            <person name="Dalin E."/>
            <person name="Tice H."/>
            <person name="Pitluck S."/>
            <person name="Saunders E."/>
            <person name="Brettin T."/>
            <person name="Bruce D."/>
            <person name="Han C."/>
            <person name="Tapia R."/>
            <person name="Schmutz J."/>
            <person name="Larimer F."/>
            <person name="Land M."/>
            <person name="Hauser L."/>
            <person name="Kyrpides N."/>
            <person name="Kim E."/>
            <person name="Lovley D."/>
            <person name="Richardson P."/>
        </authorList>
    </citation>
    <scope>NUCLEOTIDE SEQUENCE [LARGE SCALE GENOMIC DNA]</scope>
    <source>
        <strain evidence="7">DSM 2379 / NBRC 103807 / OttBd1</strain>
    </source>
</reference>
<dbReference type="Pfam" id="PF00881">
    <property type="entry name" value="Nitroreductase"/>
    <property type="match status" value="1"/>
</dbReference>
<evidence type="ECO:0000256" key="2">
    <source>
        <dbReference type="ARBA" id="ARBA00022643"/>
    </source>
</evidence>
<dbReference type="GO" id="GO:0016491">
    <property type="term" value="F:oxidoreductase activity"/>
    <property type="evidence" value="ECO:0007669"/>
    <property type="project" value="UniProtKB-KW"/>
</dbReference>
<dbReference type="RefSeq" id="WP_011735351.1">
    <property type="nucleotide sequence ID" value="NC_008609.1"/>
</dbReference>
<dbReference type="KEGG" id="ppd:Ppro_1442"/>
<keyword evidence="2" id="KW-0288">FMN</keyword>
<dbReference type="PANTHER" id="PTHR23026:SF90">
    <property type="entry name" value="IODOTYROSINE DEIODINASE 1"/>
    <property type="match status" value="1"/>
</dbReference>
<evidence type="ECO:0000313" key="7">
    <source>
        <dbReference type="Proteomes" id="UP000006732"/>
    </source>
</evidence>
<dbReference type="SUPFAM" id="SSF55469">
    <property type="entry name" value="FMN-dependent nitroreductase-like"/>
    <property type="match status" value="1"/>
</dbReference>
<sequence>MIRGSETRKADYPIDPLFLDRWSPRAMSGEEIPEQELMLLFEAARWAPSAYNNQPWRFLYGRWGSEQWPLFFDLLVPGNRVWAKNAAALVLIVSKTTFDHNGKPSITHSFDCGAAWGGLALQGTLRGYVVHGMQGFDYERARVTLAIPDDFRVEAMVAVGRPAPRETLPDELQQREAPSDRKKLAETVCEGKFRF</sequence>
<dbReference type="InterPro" id="IPR050627">
    <property type="entry name" value="Nitroreductase/BluB"/>
</dbReference>
<protein>
    <submittedName>
        <fullName evidence="6">Nitroreductase</fullName>
    </submittedName>
</protein>
<gene>
    <name evidence="6" type="ordered locus">Ppro_1442</name>
</gene>
<dbReference type="PANTHER" id="PTHR23026">
    <property type="entry name" value="NADPH NITROREDUCTASE"/>
    <property type="match status" value="1"/>
</dbReference>
<dbReference type="Proteomes" id="UP000006732">
    <property type="component" value="Chromosome"/>
</dbReference>
<name>A1ANY8_PELPD</name>
<evidence type="ECO:0000256" key="1">
    <source>
        <dbReference type="ARBA" id="ARBA00022630"/>
    </source>
</evidence>
<keyword evidence="1" id="KW-0285">Flavoprotein</keyword>
<evidence type="ECO:0000256" key="3">
    <source>
        <dbReference type="ARBA" id="ARBA00023002"/>
    </source>
</evidence>
<keyword evidence="3" id="KW-0560">Oxidoreductase</keyword>
<dbReference type="eggNOG" id="COG0778">
    <property type="taxonomic scope" value="Bacteria"/>
</dbReference>
<evidence type="ECO:0000259" key="5">
    <source>
        <dbReference type="Pfam" id="PF00881"/>
    </source>
</evidence>
<organism evidence="6 7">
    <name type="scientific">Pelobacter propionicus (strain DSM 2379 / NBRC 103807 / OttBd1)</name>
    <dbReference type="NCBI Taxonomy" id="338966"/>
    <lineage>
        <taxon>Bacteria</taxon>
        <taxon>Pseudomonadati</taxon>
        <taxon>Thermodesulfobacteriota</taxon>
        <taxon>Desulfuromonadia</taxon>
        <taxon>Desulfuromonadales</taxon>
        <taxon>Desulfuromonadaceae</taxon>
        <taxon>Pelobacter</taxon>
    </lineage>
</organism>
<dbReference type="EMBL" id="CP000482">
    <property type="protein sequence ID" value="ABK99058.1"/>
    <property type="molecule type" value="Genomic_DNA"/>
</dbReference>
<evidence type="ECO:0000256" key="4">
    <source>
        <dbReference type="SAM" id="MobiDB-lite"/>
    </source>
</evidence>
<dbReference type="InterPro" id="IPR029479">
    <property type="entry name" value="Nitroreductase"/>
</dbReference>
<dbReference type="InterPro" id="IPR000415">
    <property type="entry name" value="Nitroreductase-like"/>
</dbReference>
<dbReference type="STRING" id="338966.Ppro_1442"/>
<dbReference type="AlphaFoldDB" id="A1ANY8"/>
<feature type="domain" description="Nitroreductase" evidence="5">
    <location>
        <begin position="20"/>
        <end position="59"/>
    </location>
</feature>
<dbReference type="CDD" id="cd02138">
    <property type="entry name" value="TdsD-like"/>
    <property type="match status" value="1"/>
</dbReference>
<feature type="region of interest" description="Disordered" evidence="4">
    <location>
        <begin position="164"/>
        <end position="183"/>
    </location>
</feature>
<dbReference type="HOGENOM" id="CLU_070764_6_0_7"/>
<keyword evidence="7" id="KW-1185">Reference proteome</keyword>
<dbReference type="Gene3D" id="3.40.109.10">
    <property type="entry name" value="NADH Oxidase"/>
    <property type="match status" value="1"/>
</dbReference>
<evidence type="ECO:0000313" key="6">
    <source>
        <dbReference type="EMBL" id="ABK99058.1"/>
    </source>
</evidence>
<accession>A1ANY8</accession>